<evidence type="ECO:0000313" key="3">
    <source>
        <dbReference type="Proteomes" id="UP000460272"/>
    </source>
</evidence>
<evidence type="ECO:0000256" key="1">
    <source>
        <dbReference type="SAM" id="Phobius"/>
    </source>
</evidence>
<keyword evidence="1" id="KW-0812">Transmembrane</keyword>
<dbReference type="OrthoDB" id="4134439at2"/>
<keyword evidence="1" id="KW-1133">Transmembrane helix</keyword>
<dbReference type="GO" id="GO:0008168">
    <property type="term" value="F:methyltransferase activity"/>
    <property type="evidence" value="ECO:0007669"/>
    <property type="project" value="UniProtKB-KW"/>
</dbReference>
<accession>A0A6P2BZN6</accession>
<dbReference type="GO" id="GO:0032259">
    <property type="term" value="P:methylation"/>
    <property type="evidence" value="ECO:0007669"/>
    <property type="project" value="UniProtKB-KW"/>
</dbReference>
<reference evidence="2 3" key="1">
    <citation type="submission" date="2018-11" db="EMBL/GenBank/DDBJ databases">
        <title>Trebonia kvetii gen.nov., sp.nov., a novel acidophilic actinobacterium, and proposal of the new actinobacterial family Treboniaceae fam. nov.</title>
        <authorList>
            <person name="Rapoport D."/>
            <person name="Sagova-Mareckova M."/>
            <person name="Sedlacek I."/>
            <person name="Provaznik J."/>
            <person name="Kralova S."/>
            <person name="Pavlinic D."/>
            <person name="Benes V."/>
            <person name="Kopecky J."/>
        </authorList>
    </citation>
    <scope>NUCLEOTIDE SEQUENCE [LARGE SCALE GENOMIC DNA]</scope>
    <source>
        <strain evidence="2 3">15Tr583</strain>
    </source>
</reference>
<protein>
    <submittedName>
        <fullName evidence="2">SAM-dependent methyltransferase</fullName>
    </submittedName>
</protein>
<dbReference type="Pfam" id="PF04672">
    <property type="entry name" value="Methyltransf_19"/>
    <property type="match status" value="1"/>
</dbReference>
<evidence type="ECO:0000313" key="2">
    <source>
        <dbReference type="EMBL" id="TVZ04582.1"/>
    </source>
</evidence>
<dbReference type="Gene3D" id="3.40.50.150">
    <property type="entry name" value="Vaccinia Virus protein VP39"/>
    <property type="match status" value="1"/>
</dbReference>
<feature type="transmembrane region" description="Helical" evidence="1">
    <location>
        <begin position="45"/>
        <end position="63"/>
    </location>
</feature>
<keyword evidence="2" id="KW-0489">Methyltransferase</keyword>
<dbReference type="Proteomes" id="UP000460272">
    <property type="component" value="Unassembled WGS sequence"/>
</dbReference>
<dbReference type="InterPro" id="IPR006764">
    <property type="entry name" value="SAM_dep_MeTrfase_SAV2177_type"/>
</dbReference>
<keyword evidence="1" id="KW-0472">Membrane</keyword>
<dbReference type="RefSeq" id="WP_145854676.1">
    <property type="nucleotide sequence ID" value="NZ_RPFW01000003.1"/>
</dbReference>
<dbReference type="InterPro" id="IPR029063">
    <property type="entry name" value="SAM-dependent_MTases_sf"/>
</dbReference>
<proteinExistence type="predicted"/>
<sequence length="276" mass="29294">MSGGSWDDMARWERAGMVDAASPSVVRAADYLDGGGDNFDADRKAVRAMISVAPVIAMVVPALRAFHRRVVRYLVAEAGITQFLDIGAGLPASGLTHKAAQSLDPACRIVYVTGDPMVLAHARALAKSTPGGIVDYVDAHFGDLDAIYAGAGAVFDLRRPVALMFLSTSVFGRIADTKEATAALSGLLAGLPSGSYVALYHQASDMDPSVRVANRRWNRQASQKITLRSREEVASLVAGLELVPPGLVHACDWRPAPDDPVFDAVIPLYGVVARKP</sequence>
<dbReference type="EMBL" id="RPFW01000003">
    <property type="protein sequence ID" value="TVZ04582.1"/>
    <property type="molecule type" value="Genomic_DNA"/>
</dbReference>
<keyword evidence="2" id="KW-0808">Transferase</keyword>
<gene>
    <name evidence="2" type="ORF">EAS64_19720</name>
</gene>
<dbReference type="PIRSF" id="PIRSF017393">
    <property type="entry name" value="MTase_SAV2177"/>
    <property type="match status" value="1"/>
</dbReference>
<dbReference type="SUPFAM" id="SSF53335">
    <property type="entry name" value="S-adenosyl-L-methionine-dependent methyltransferases"/>
    <property type="match status" value="1"/>
</dbReference>
<organism evidence="2 3">
    <name type="scientific">Trebonia kvetii</name>
    <dbReference type="NCBI Taxonomy" id="2480626"/>
    <lineage>
        <taxon>Bacteria</taxon>
        <taxon>Bacillati</taxon>
        <taxon>Actinomycetota</taxon>
        <taxon>Actinomycetes</taxon>
        <taxon>Streptosporangiales</taxon>
        <taxon>Treboniaceae</taxon>
        <taxon>Trebonia</taxon>
    </lineage>
</organism>
<comment type="caution">
    <text evidence="2">The sequence shown here is derived from an EMBL/GenBank/DDBJ whole genome shotgun (WGS) entry which is preliminary data.</text>
</comment>
<keyword evidence="3" id="KW-1185">Reference proteome</keyword>
<dbReference type="AlphaFoldDB" id="A0A6P2BZN6"/>
<name>A0A6P2BZN6_9ACTN</name>